<gene>
    <name evidence="2" type="ORF">T10_8088</name>
</gene>
<feature type="region of interest" description="Disordered" evidence="1">
    <location>
        <begin position="41"/>
        <end position="71"/>
    </location>
</feature>
<comment type="caution">
    <text evidence="2">The sequence shown here is derived from an EMBL/GenBank/DDBJ whole genome shotgun (WGS) entry which is preliminary data.</text>
</comment>
<evidence type="ECO:0000313" key="2">
    <source>
        <dbReference type="EMBL" id="KRZ71081.1"/>
    </source>
</evidence>
<evidence type="ECO:0000313" key="3">
    <source>
        <dbReference type="Proteomes" id="UP000054843"/>
    </source>
</evidence>
<evidence type="ECO:0000256" key="1">
    <source>
        <dbReference type="SAM" id="MobiDB-lite"/>
    </source>
</evidence>
<proteinExistence type="predicted"/>
<keyword evidence="3" id="KW-1185">Reference proteome</keyword>
<name>A0A0V1MH11_9BILA</name>
<sequence>MRSRGLVWNSTCWSSSISLKERRCEAFSACPLSRRPDHFAGRSEKARGWNGPSRVAQTSSGEGKLRSPGQGRETQKIAAFLHSTVEVVCGLYQKQHTVSECSILRQASPSRFSAYRLCFSCPKPGYFSSACRHNRRKKSPSPRRNSLVVTFGTNSERVQETPTSHCMSPAVVMMHDNLASERRRRINRFQTIKAKAYGAVNPGMTLRCLLDTGPKYSFIRQDVASALRAQSHRIDLALGGTRGLEALPRAAELGWPCQLSHDAPETAGGVTIVTRAEMVGMPAQRLACGPAHNGGSVGHAR</sequence>
<reference evidence="2 3" key="1">
    <citation type="submission" date="2015-01" db="EMBL/GenBank/DDBJ databases">
        <title>Evolution of Trichinella species and genotypes.</title>
        <authorList>
            <person name="Korhonen P.K."/>
            <person name="Edoardo P."/>
            <person name="Giuseppe L.R."/>
            <person name="Gasser R.B."/>
        </authorList>
    </citation>
    <scope>NUCLEOTIDE SEQUENCE [LARGE SCALE GENOMIC DNA]</scope>
    <source>
        <strain evidence="2">ISS1980</strain>
    </source>
</reference>
<dbReference type="AlphaFoldDB" id="A0A0V1MH11"/>
<dbReference type="Proteomes" id="UP000054843">
    <property type="component" value="Unassembled WGS sequence"/>
</dbReference>
<protein>
    <recommendedName>
        <fullName evidence="4">CCHC-type domain-containing protein</fullName>
    </recommendedName>
</protein>
<dbReference type="EMBL" id="JYDO01000102">
    <property type="protein sequence ID" value="KRZ71081.1"/>
    <property type="molecule type" value="Genomic_DNA"/>
</dbReference>
<accession>A0A0V1MH11</accession>
<evidence type="ECO:0008006" key="4">
    <source>
        <dbReference type="Google" id="ProtNLM"/>
    </source>
</evidence>
<organism evidence="2 3">
    <name type="scientific">Trichinella papuae</name>
    <dbReference type="NCBI Taxonomy" id="268474"/>
    <lineage>
        <taxon>Eukaryota</taxon>
        <taxon>Metazoa</taxon>
        <taxon>Ecdysozoa</taxon>
        <taxon>Nematoda</taxon>
        <taxon>Enoplea</taxon>
        <taxon>Dorylaimia</taxon>
        <taxon>Trichinellida</taxon>
        <taxon>Trichinellidae</taxon>
        <taxon>Trichinella</taxon>
    </lineage>
</organism>